<evidence type="ECO:0000313" key="8">
    <source>
        <dbReference type="EMBL" id="EDS02422.1"/>
    </source>
</evidence>
<comment type="subcellular location">
    <subcellularLocation>
        <location evidence="1">Cell membrane</location>
        <topology evidence="1">Multi-pass membrane protein</topology>
    </subcellularLocation>
</comment>
<reference evidence="8" key="1">
    <citation type="submission" date="2007-10" db="EMBL/GenBank/DDBJ databases">
        <authorList>
            <person name="Fulton L."/>
            <person name="Clifton S."/>
            <person name="Fulton B."/>
            <person name="Xu J."/>
            <person name="Minx P."/>
            <person name="Pepin K.H."/>
            <person name="Johnson M."/>
            <person name="Thiruvilangam P."/>
            <person name="Bhonagiri V."/>
            <person name="Nash W.E."/>
            <person name="Mardis E.R."/>
            <person name="Wilson R.K."/>
        </authorList>
    </citation>
    <scope>NUCLEOTIDE SEQUENCE [LARGE SCALE GENOMIC DNA]</scope>
    <source>
        <strain evidence="8">DSM 17216</strain>
    </source>
</reference>
<comment type="similarity">
    <text evidence="2">Belongs to the DoxX family.</text>
</comment>
<dbReference type="EMBL" id="ABFK02000020">
    <property type="protein sequence ID" value="EDS02422.1"/>
    <property type="molecule type" value="Genomic_DNA"/>
</dbReference>
<name>B0MXT6_9BACT</name>
<feature type="transmembrane region" description="Helical" evidence="7">
    <location>
        <begin position="178"/>
        <end position="195"/>
    </location>
</feature>
<dbReference type="GO" id="GO:0005886">
    <property type="term" value="C:plasma membrane"/>
    <property type="evidence" value="ECO:0007669"/>
    <property type="project" value="UniProtKB-SubCell"/>
</dbReference>
<keyword evidence="3" id="KW-1003">Cell membrane</keyword>
<evidence type="ECO:0000256" key="4">
    <source>
        <dbReference type="ARBA" id="ARBA00022692"/>
    </source>
</evidence>
<protein>
    <submittedName>
        <fullName evidence="8">DoxX family protein</fullName>
    </submittedName>
</protein>
<evidence type="ECO:0000256" key="5">
    <source>
        <dbReference type="ARBA" id="ARBA00022989"/>
    </source>
</evidence>
<dbReference type="AlphaFoldDB" id="B0MXT6"/>
<feature type="transmembrane region" description="Helical" evidence="7">
    <location>
        <begin position="110"/>
        <end position="129"/>
    </location>
</feature>
<keyword evidence="6 7" id="KW-0472">Membrane</keyword>
<evidence type="ECO:0000256" key="3">
    <source>
        <dbReference type="ARBA" id="ARBA00022475"/>
    </source>
</evidence>
<keyword evidence="9" id="KW-1185">Reference proteome</keyword>
<accession>B0MXT6</accession>
<sequence>MNYGIYNPNYGFPDSLSFGMKRLFAARPHPCYGSYLSLDPQTSKTRDIRLAVPLGIFLLKNTEKSSDQAELPALNTQNDFLEYELLVFFQSELVIHMENKLQTWFKSHEGADWAILYLRLFIGTIILLHNVGKMQAYNEIINYYPSWGIFGSAFIFVAIATIEVLCAISLMLGYKVRLSAAIMAASLLISLLFLFPGKGFGTSELLFVYLGIQVALVISGGGVYSLDALASAKRAKSQRTRNSSRRIEDSTKK</sequence>
<evidence type="ECO:0000313" key="9">
    <source>
        <dbReference type="Proteomes" id="UP000005819"/>
    </source>
</evidence>
<evidence type="ECO:0000256" key="2">
    <source>
        <dbReference type="ARBA" id="ARBA00006679"/>
    </source>
</evidence>
<reference evidence="8" key="2">
    <citation type="submission" date="2013-09" db="EMBL/GenBank/DDBJ databases">
        <title>Draft genome sequence of Alistipes putredinis (DSM 17216).</title>
        <authorList>
            <person name="Sudarsanam P."/>
            <person name="Ley R."/>
            <person name="Guruge J."/>
            <person name="Turnbaugh P.J."/>
            <person name="Mahowald M."/>
            <person name="Liep D."/>
            <person name="Gordon J."/>
        </authorList>
    </citation>
    <scope>NUCLEOTIDE SEQUENCE</scope>
    <source>
        <strain evidence="8">DSM 17216</strain>
    </source>
</reference>
<proteinExistence type="inferred from homology"/>
<gene>
    <name evidence="8" type="ORF">ALIPUT_01948</name>
</gene>
<evidence type="ECO:0000256" key="7">
    <source>
        <dbReference type="SAM" id="Phobius"/>
    </source>
</evidence>
<evidence type="ECO:0000256" key="6">
    <source>
        <dbReference type="ARBA" id="ARBA00023136"/>
    </source>
</evidence>
<feature type="transmembrane region" description="Helical" evidence="7">
    <location>
        <begin position="207"/>
        <end position="229"/>
    </location>
</feature>
<dbReference type="Pfam" id="PF07681">
    <property type="entry name" value="DoxX"/>
    <property type="match status" value="1"/>
</dbReference>
<keyword evidence="5 7" id="KW-1133">Transmembrane helix</keyword>
<dbReference type="InterPro" id="IPR032808">
    <property type="entry name" value="DoxX"/>
</dbReference>
<dbReference type="Proteomes" id="UP000005819">
    <property type="component" value="Unassembled WGS sequence"/>
</dbReference>
<dbReference type="PANTHER" id="PTHR33452:SF1">
    <property type="entry name" value="INNER MEMBRANE PROTEIN YPHA-RELATED"/>
    <property type="match status" value="1"/>
</dbReference>
<feature type="transmembrane region" description="Helical" evidence="7">
    <location>
        <begin position="149"/>
        <end position="171"/>
    </location>
</feature>
<keyword evidence="4 7" id="KW-0812">Transmembrane</keyword>
<dbReference type="PANTHER" id="PTHR33452">
    <property type="entry name" value="OXIDOREDUCTASE CATD-RELATED"/>
    <property type="match status" value="1"/>
</dbReference>
<organism evidence="8 9">
    <name type="scientific">Alistipes putredinis DSM 17216</name>
    <dbReference type="NCBI Taxonomy" id="445970"/>
    <lineage>
        <taxon>Bacteria</taxon>
        <taxon>Pseudomonadati</taxon>
        <taxon>Bacteroidota</taxon>
        <taxon>Bacteroidia</taxon>
        <taxon>Bacteroidales</taxon>
        <taxon>Rikenellaceae</taxon>
        <taxon>Alistipes</taxon>
    </lineage>
</organism>
<dbReference type="eggNOG" id="COG2259">
    <property type="taxonomic scope" value="Bacteria"/>
</dbReference>
<comment type="caution">
    <text evidence="8">The sequence shown here is derived from an EMBL/GenBank/DDBJ whole genome shotgun (WGS) entry which is preliminary data.</text>
</comment>
<dbReference type="InterPro" id="IPR051907">
    <property type="entry name" value="DoxX-like_oxidoreductase"/>
</dbReference>
<dbReference type="HOGENOM" id="CLU_1096835_0_0_10"/>
<evidence type="ECO:0000256" key="1">
    <source>
        <dbReference type="ARBA" id="ARBA00004651"/>
    </source>
</evidence>